<accession>A0ABP3A1Z6</accession>
<evidence type="ECO:0000313" key="1">
    <source>
        <dbReference type="EMBL" id="EUA85643.1"/>
    </source>
</evidence>
<name>A0ABP3A1Z6_MYCUL</name>
<reference evidence="1 2" key="1">
    <citation type="submission" date="2014-01" db="EMBL/GenBank/DDBJ databases">
        <authorList>
            <person name="Dobos K."/>
            <person name="Lenaerts A."/>
            <person name="Ordway D."/>
            <person name="DeGroote M.A."/>
            <person name="Parker T."/>
            <person name="Sizemore C."/>
            <person name="Tallon L.J."/>
            <person name="Sadzewicz L.K."/>
            <person name="Sengamalay N."/>
            <person name="Fraser C.M."/>
            <person name="Hine E."/>
            <person name="Shefchek K.A."/>
            <person name="Das S.P."/>
            <person name="Tettelin H."/>
        </authorList>
    </citation>
    <scope>NUCLEOTIDE SEQUENCE [LARGE SCALE GENOMIC DNA]</scope>
    <source>
        <strain evidence="1 2">Harvey</strain>
    </source>
</reference>
<proteinExistence type="predicted"/>
<gene>
    <name evidence="1" type="ORF">I551_7942</name>
</gene>
<dbReference type="EMBL" id="JAOL01000189">
    <property type="protein sequence ID" value="EUA85643.1"/>
    <property type="molecule type" value="Genomic_DNA"/>
</dbReference>
<dbReference type="Proteomes" id="UP000020681">
    <property type="component" value="Unassembled WGS sequence"/>
</dbReference>
<sequence length="87" mass="8889">MVLADNNADTLASVAESLAAEGHDVRSRGVDVCAAESVHDLAQYAATLGAVTPIGAHRGVVSTQASAQAILAVDLVAVRWCCRSSAR</sequence>
<keyword evidence="2" id="KW-1185">Reference proteome</keyword>
<organism evidence="1 2">
    <name type="scientific">Mycobacterium ulcerans str. Harvey</name>
    <dbReference type="NCBI Taxonomy" id="1299332"/>
    <lineage>
        <taxon>Bacteria</taxon>
        <taxon>Bacillati</taxon>
        <taxon>Actinomycetota</taxon>
        <taxon>Actinomycetes</taxon>
        <taxon>Mycobacteriales</taxon>
        <taxon>Mycobacteriaceae</taxon>
        <taxon>Mycobacterium</taxon>
        <taxon>Mycobacterium ulcerans group</taxon>
    </lineage>
</organism>
<protein>
    <submittedName>
        <fullName evidence="1">Short-chain type dehydrogenase/reductase</fullName>
    </submittedName>
</protein>
<comment type="caution">
    <text evidence="1">The sequence shown here is derived from an EMBL/GenBank/DDBJ whole genome shotgun (WGS) entry which is preliminary data.</text>
</comment>
<evidence type="ECO:0000313" key="2">
    <source>
        <dbReference type="Proteomes" id="UP000020681"/>
    </source>
</evidence>